<comment type="caution">
    <text evidence="1">The sequence shown here is derived from an EMBL/GenBank/DDBJ whole genome shotgun (WGS) entry which is preliminary data.</text>
</comment>
<evidence type="ECO:0000313" key="2">
    <source>
        <dbReference type="Proteomes" id="UP001241472"/>
    </source>
</evidence>
<dbReference type="EMBL" id="JAUSRF010000028">
    <property type="protein sequence ID" value="MDP9840492.1"/>
    <property type="molecule type" value="Genomic_DNA"/>
</dbReference>
<reference evidence="1 2" key="1">
    <citation type="submission" date="2023-07" db="EMBL/GenBank/DDBJ databases">
        <title>Sorghum-associated microbial communities from plants grown in Nebraska, USA.</title>
        <authorList>
            <person name="Schachtman D."/>
        </authorList>
    </citation>
    <scope>NUCLEOTIDE SEQUENCE [LARGE SCALE GENOMIC DNA]</scope>
    <source>
        <strain evidence="1 2">DS1307</strain>
    </source>
</reference>
<proteinExistence type="predicted"/>
<evidence type="ECO:0000313" key="1">
    <source>
        <dbReference type="EMBL" id="MDP9840492.1"/>
    </source>
</evidence>
<name>A0ABT9Q194_9HYPH</name>
<sequence length="83" mass="9211">MCDAREKKLKEIEAIAAAIREIVIPGMKPKELIEAVRARHPEASKKEVARAAFLAVIHSAEFTPDDTQALHDMAMDTRDVDQA</sequence>
<dbReference type="RefSeq" id="WP_306839996.1">
    <property type="nucleotide sequence ID" value="NZ_JAUSRF010000028.1"/>
</dbReference>
<protein>
    <submittedName>
        <fullName evidence="1">Uncharacterized protein</fullName>
    </submittedName>
</protein>
<keyword evidence="2" id="KW-1185">Reference proteome</keyword>
<accession>A0ABT9Q194</accession>
<organism evidence="1 2">
    <name type="scientific">Neorhizobium huautlense</name>
    <dbReference type="NCBI Taxonomy" id="67774"/>
    <lineage>
        <taxon>Bacteria</taxon>
        <taxon>Pseudomonadati</taxon>
        <taxon>Pseudomonadota</taxon>
        <taxon>Alphaproteobacteria</taxon>
        <taxon>Hyphomicrobiales</taxon>
        <taxon>Rhizobiaceae</taxon>
        <taxon>Rhizobium/Agrobacterium group</taxon>
        <taxon>Neorhizobium</taxon>
    </lineage>
</organism>
<dbReference type="Proteomes" id="UP001241472">
    <property type="component" value="Unassembled WGS sequence"/>
</dbReference>
<gene>
    <name evidence="1" type="ORF">J2T09_005279</name>
</gene>